<evidence type="ECO:0000313" key="2">
    <source>
        <dbReference type="EMBL" id="NBG65271.1"/>
    </source>
</evidence>
<gene>
    <name evidence="2" type="ORF">GQN54_04035</name>
</gene>
<keyword evidence="1" id="KW-0472">Membrane</keyword>
<comment type="similarity">
    <text evidence="1">Belongs to the vitamin uptake transporter (VUT/ECF) (TC 2.A.88) family. Q precursor transporter subfamily.</text>
</comment>
<dbReference type="HAMAP" id="MF_02088">
    <property type="entry name" value="Q_prec_transport"/>
    <property type="match status" value="1"/>
</dbReference>
<evidence type="ECO:0000256" key="1">
    <source>
        <dbReference type="HAMAP-Rule" id="MF_02088"/>
    </source>
</evidence>
<feature type="transmembrane region" description="Helical" evidence="1">
    <location>
        <begin position="113"/>
        <end position="136"/>
    </location>
</feature>
<dbReference type="NCBIfam" id="TIGR00697">
    <property type="entry name" value="queuosine precursor transporter"/>
    <property type="match status" value="1"/>
</dbReference>
<dbReference type="EMBL" id="WWNE01000004">
    <property type="protein sequence ID" value="NBG65271.1"/>
    <property type="molecule type" value="Genomic_DNA"/>
</dbReference>
<dbReference type="AlphaFoldDB" id="A0A6N9NIC7"/>
<evidence type="ECO:0000313" key="3">
    <source>
        <dbReference type="Proteomes" id="UP000470771"/>
    </source>
</evidence>
<reference evidence="2 3" key="1">
    <citation type="submission" date="2019-12" db="EMBL/GenBank/DDBJ databases">
        <authorList>
            <person name="Zhao J."/>
        </authorList>
    </citation>
    <scope>NUCLEOTIDE SEQUENCE [LARGE SCALE GENOMIC DNA]</scope>
    <source>
        <strain evidence="2 3">S-15</strain>
    </source>
</reference>
<dbReference type="InterPro" id="IPR003744">
    <property type="entry name" value="YhhQ"/>
</dbReference>
<proteinExistence type="inferred from homology"/>
<name>A0A6N9NIC7_9FLAO</name>
<dbReference type="RefSeq" id="WP_160632227.1">
    <property type="nucleotide sequence ID" value="NZ_WWNE01000004.1"/>
</dbReference>
<keyword evidence="3" id="KW-1185">Reference proteome</keyword>
<keyword evidence="1" id="KW-0813">Transport</keyword>
<dbReference type="Pfam" id="PF02592">
    <property type="entry name" value="Vut_1"/>
    <property type="match status" value="1"/>
</dbReference>
<keyword evidence="1" id="KW-1003">Cell membrane</keyword>
<accession>A0A6N9NIC7</accession>
<dbReference type="Proteomes" id="UP000470771">
    <property type="component" value="Unassembled WGS sequence"/>
</dbReference>
<feature type="transmembrane region" description="Helical" evidence="1">
    <location>
        <begin position="12"/>
        <end position="31"/>
    </location>
</feature>
<keyword evidence="1" id="KW-0812">Transmembrane</keyword>
<organism evidence="2 3">
    <name type="scientific">Acidiluteibacter ferrifornacis</name>
    <dbReference type="NCBI Taxonomy" id="2692424"/>
    <lineage>
        <taxon>Bacteria</taxon>
        <taxon>Pseudomonadati</taxon>
        <taxon>Bacteroidota</taxon>
        <taxon>Flavobacteriia</taxon>
        <taxon>Flavobacteriales</taxon>
        <taxon>Cryomorphaceae</taxon>
        <taxon>Acidiluteibacter</taxon>
    </lineage>
</organism>
<feature type="transmembrane region" description="Helical" evidence="1">
    <location>
        <begin position="73"/>
        <end position="93"/>
    </location>
</feature>
<dbReference type="GO" id="GO:0005886">
    <property type="term" value="C:plasma membrane"/>
    <property type="evidence" value="ECO:0007669"/>
    <property type="project" value="UniProtKB-SubCell"/>
</dbReference>
<feature type="transmembrane region" description="Helical" evidence="1">
    <location>
        <begin position="157"/>
        <end position="180"/>
    </location>
</feature>
<feature type="transmembrane region" description="Helical" evidence="1">
    <location>
        <begin position="43"/>
        <end position="61"/>
    </location>
</feature>
<feature type="transmembrane region" description="Helical" evidence="1">
    <location>
        <begin position="192"/>
        <end position="214"/>
    </location>
</feature>
<keyword evidence="1" id="KW-1133">Transmembrane helix</keyword>
<comment type="function">
    <text evidence="1">Involved in the import of queuosine (Q) precursors, required for Q precursor salvage.</text>
</comment>
<dbReference type="PANTHER" id="PTHR34300">
    <property type="entry name" value="QUEUOSINE PRECURSOR TRANSPORTER-RELATED"/>
    <property type="match status" value="1"/>
</dbReference>
<comment type="subcellular location">
    <subcellularLocation>
        <location evidence="1">Cell membrane</location>
        <topology evidence="1">Multi-pass membrane protein</topology>
    </subcellularLocation>
</comment>
<protein>
    <recommendedName>
        <fullName evidence="1">Probable queuosine precursor transporter</fullName>
        <shortName evidence="1">Q precursor transporter</shortName>
    </recommendedName>
</protein>
<dbReference type="GO" id="GO:0022857">
    <property type="term" value="F:transmembrane transporter activity"/>
    <property type="evidence" value="ECO:0007669"/>
    <property type="project" value="UniProtKB-UniRule"/>
</dbReference>
<dbReference type="PANTHER" id="PTHR34300:SF2">
    <property type="entry name" value="QUEUOSINE PRECURSOR TRANSPORTER-RELATED"/>
    <property type="match status" value="1"/>
</dbReference>
<comment type="caution">
    <text evidence="2">The sequence shown here is derived from an EMBL/GenBank/DDBJ whole genome shotgun (WGS) entry which is preliminary data.</text>
</comment>
<sequence length="232" mass="26337">MNIQQTIKAEKWYFIFGGIFIACLVSGNLIFQKFFSWDFFNTYTFELSVGILPYPLTFLITDLISEIYGRKRANFVVVSGLVATVFIFLLVLIADAVPATSWSPVDNATFSKVFGLTGAAVSASMIAYLLAQFIDIRVYHFWKKKTNGKHLWLRNNFSTITSQLVDTASVLALLCLFGSIEWIRFGDLLINGFLYKVLIALFDTPLLYLSVYLFRKKFGLKANEEIGFADEM</sequence>